<reference evidence="1" key="2">
    <citation type="submission" date="2023-04" db="EMBL/GenBank/DDBJ databases">
        <authorList>
            <person name="Bu L."/>
            <person name="Lu L."/>
            <person name="Laidemitt M.R."/>
            <person name="Zhang S.M."/>
            <person name="Mutuku M."/>
            <person name="Mkoji G."/>
            <person name="Steinauer M."/>
            <person name="Loker E.S."/>
        </authorList>
    </citation>
    <scope>NUCLEOTIDE SEQUENCE</scope>
    <source>
        <strain evidence="1">KasaAsao</strain>
        <tissue evidence="1">Whole Snail</tissue>
    </source>
</reference>
<proteinExistence type="predicted"/>
<dbReference type="EMBL" id="JASAOG010000291">
    <property type="protein sequence ID" value="KAK0041018.1"/>
    <property type="molecule type" value="Genomic_DNA"/>
</dbReference>
<dbReference type="AlphaFoldDB" id="A0AAD8ASH3"/>
<keyword evidence="2" id="KW-1185">Reference proteome</keyword>
<reference evidence="1" key="1">
    <citation type="journal article" date="2023" name="PLoS Negl. Trop. Dis.">
        <title>A genome sequence for Biomphalaria pfeifferi, the major vector snail for the human-infecting parasite Schistosoma mansoni.</title>
        <authorList>
            <person name="Bu L."/>
            <person name="Lu L."/>
            <person name="Laidemitt M.R."/>
            <person name="Zhang S.M."/>
            <person name="Mutuku M."/>
            <person name="Mkoji G."/>
            <person name="Steinauer M."/>
            <person name="Loker E.S."/>
        </authorList>
    </citation>
    <scope>NUCLEOTIDE SEQUENCE</scope>
    <source>
        <strain evidence="1">KasaAsao</strain>
    </source>
</reference>
<gene>
    <name evidence="1" type="ORF">Bpfe_029536</name>
</gene>
<sequence>MVRWALRIKNLVARTIASMKAKLLEDTQCSSLGLVSHYATEHSHVKPTTATIQTPRNEGVSFIIILFVSG</sequence>
<name>A0AAD8ASH3_BIOPF</name>
<evidence type="ECO:0000313" key="2">
    <source>
        <dbReference type="Proteomes" id="UP001233172"/>
    </source>
</evidence>
<dbReference type="Proteomes" id="UP001233172">
    <property type="component" value="Unassembled WGS sequence"/>
</dbReference>
<organism evidence="1 2">
    <name type="scientific">Biomphalaria pfeifferi</name>
    <name type="common">Bloodfluke planorb</name>
    <name type="synonym">Freshwater snail</name>
    <dbReference type="NCBI Taxonomy" id="112525"/>
    <lineage>
        <taxon>Eukaryota</taxon>
        <taxon>Metazoa</taxon>
        <taxon>Spiralia</taxon>
        <taxon>Lophotrochozoa</taxon>
        <taxon>Mollusca</taxon>
        <taxon>Gastropoda</taxon>
        <taxon>Heterobranchia</taxon>
        <taxon>Euthyneura</taxon>
        <taxon>Panpulmonata</taxon>
        <taxon>Hygrophila</taxon>
        <taxon>Lymnaeoidea</taxon>
        <taxon>Planorbidae</taxon>
        <taxon>Biomphalaria</taxon>
    </lineage>
</organism>
<comment type="caution">
    <text evidence="1">The sequence shown here is derived from an EMBL/GenBank/DDBJ whole genome shotgun (WGS) entry which is preliminary data.</text>
</comment>
<accession>A0AAD8ASH3</accession>
<evidence type="ECO:0000313" key="1">
    <source>
        <dbReference type="EMBL" id="KAK0041018.1"/>
    </source>
</evidence>
<protein>
    <submittedName>
        <fullName evidence="1">Uncharacterized protein</fullName>
    </submittedName>
</protein>